<dbReference type="RefSeq" id="WP_250932564.1">
    <property type="nucleotide sequence ID" value="NZ_JAMQBK010000093.1"/>
</dbReference>
<dbReference type="SUPFAM" id="SSF48239">
    <property type="entry name" value="Terpenoid cyclases/Protein prenyltransferases"/>
    <property type="match status" value="1"/>
</dbReference>
<dbReference type="CDD" id="cd00688">
    <property type="entry name" value="ISOPREN_C2_like"/>
    <property type="match status" value="1"/>
</dbReference>
<gene>
    <name evidence="1" type="ORF">NB063_28670</name>
</gene>
<dbReference type="Proteomes" id="UP001202961">
    <property type="component" value="Unassembled WGS sequence"/>
</dbReference>
<evidence type="ECO:0000313" key="2">
    <source>
        <dbReference type="Proteomes" id="UP001202961"/>
    </source>
</evidence>
<protein>
    <submittedName>
        <fullName evidence="1">Terpene cyclase/mutase family protein</fullName>
    </submittedName>
</protein>
<keyword evidence="2" id="KW-1185">Reference proteome</keyword>
<dbReference type="InterPro" id="IPR008930">
    <property type="entry name" value="Terpenoid_cyclase/PrenylTrfase"/>
</dbReference>
<evidence type="ECO:0000313" key="1">
    <source>
        <dbReference type="EMBL" id="MCM2374614.1"/>
    </source>
</evidence>
<sequence length="468" mass="50832">MIVLTAPVSDLRWLRFEIGNDEPSVSAEFEFASSPIHLEDTPDEASNDPVANLFSNVSLNLLEEAYQPETPTAIDRAGYGDVKRMAKLTAGKPRATRLSSTASLSATFDGRSAENKTLLLNRYGGSQQSEAAVALALRWLIEHQVADGGWTFAHDEVCLGKCGDPGRFASSRNGATGLALLPFLGAGETHMAGQYKDVIDRGLTFLIAHQYLSSGSNPTGAWHEQGGTMYSHCLATIAICEAYAMTGDSRLRDPAQRGLDYLVKTQDPRGGGWRYAPQQPGDTSVVGWAIMALKSGKIGGLTVPDPTLTGTEQFLNSVSSAGGGKYGYLNQKLMHDGGVTTTSIGVLCRMYQGLPRENRGINRGVSFISSTGPRLDNLYYSYYATQVMRHLGGPEWEPWNRVMRDSLVQSQLTAGHASGSWMPNPLPEMGGMMGGRLYSTCLATMILEVYYRHMPLYTDKSIDDEFAL</sequence>
<organism evidence="1 2">
    <name type="scientific">Aporhodopirellula aestuarii</name>
    <dbReference type="NCBI Taxonomy" id="2950107"/>
    <lineage>
        <taxon>Bacteria</taxon>
        <taxon>Pseudomonadati</taxon>
        <taxon>Planctomycetota</taxon>
        <taxon>Planctomycetia</taxon>
        <taxon>Pirellulales</taxon>
        <taxon>Pirellulaceae</taxon>
        <taxon>Aporhodopirellula</taxon>
    </lineage>
</organism>
<reference evidence="1 2" key="1">
    <citation type="journal article" date="2022" name="Syst. Appl. Microbiol.">
        <title>Rhodopirellula aestuarii sp. nov., a novel member of the genus Rhodopirellula isolated from brackish sediments collected in the Tagus River estuary, Portugal.</title>
        <authorList>
            <person name="Vitorino I.R."/>
            <person name="Klimek D."/>
            <person name="Calusinska M."/>
            <person name="Lobo-da-Cunha A."/>
            <person name="Vasconcelos V."/>
            <person name="Lage O.M."/>
        </authorList>
    </citation>
    <scope>NUCLEOTIDE SEQUENCE [LARGE SCALE GENOMIC DNA]</scope>
    <source>
        <strain evidence="1 2">ICT_H3.1</strain>
    </source>
</reference>
<dbReference type="Gene3D" id="1.50.10.20">
    <property type="match status" value="2"/>
</dbReference>
<proteinExistence type="predicted"/>
<dbReference type="EMBL" id="JAMQBK010000093">
    <property type="protein sequence ID" value="MCM2374614.1"/>
    <property type="molecule type" value="Genomic_DNA"/>
</dbReference>
<comment type="caution">
    <text evidence="1">The sequence shown here is derived from an EMBL/GenBank/DDBJ whole genome shotgun (WGS) entry which is preliminary data.</text>
</comment>
<accession>A0ABT0UC64</accession>
<name>A0ABT0UC64_9BACT</name>